<protein>
    <submittedName>
        <fullName evidence="1">Uncharacterized protein</fullName>
    </submittedName>
</protein>
<evidence type="ECO:0000313" key="2">
    <source>
        <dbReference type="Proteomes" id="UP000886501"/>
    </source>
</evidence>
<organism evidence="1 2">
    <name type="scientific">Thelephora ganbajun</name>
    <name type="common">Ganba fungus</name>
    <dbReference type="NCBI Taxonomy" id="370292"/>
    <lineage>
        <taxon>Eukaryota</taxon>
        <taxon>Fungi</taxon>
        <taxon>Dikarya</taxon>
        <taxon>Basidiomycota</taxon>
        <taxon>Agaricomycotina</taxon>
        <taxon>Agaricomycetes</taxon>
        <taxon>Thelephorales</taxon>
        <taxon>Thelephoraceae</taxon>
        <taxon>Thelephora</taxon>
    </lineage>
</organism>
<sequence length="586" mass="65035">MSSQSRPPAPLHVLPSILQKHIHAYIAIPADHPAKISSRTYGLALLLSLGPALLPFTAKVVVLAKAGKDVDRMSVAKVVTRLGMLLRRELGPFGFAFAITTAVAGGLSLQNTFENLEKSAELPLQGGDTNFDATGGPSSMFKNVKSRLRRYWTSLSDVQQTFLSNALASAVAIVLLQWKTAPRRALGVPKLPLTLPIDDIPKHKNISPTLNLTLILFVRALDCVVHGGLQDKLLQKLKGKGREVTPRSTEVEEATSRDSVYVKNWINQWTSTLDSLVFCVCSARIIWCFFYKPKALPKTYVKWISRLAEIDPRIIWALQSIRDGSLSYNRRYASSPDLAEFATDLGYPALWGDLSVVPAYGTDATSTWRKLGVEGRDGIGGIPCELVHGGNGAGNSCRKNVSIRGRKAWLTAILTYLPAYLLPVIIKRPRDLITPQRLIPILLGVMRSATFLSAFVQLMWFGVCSTRTFLFARLFPWVSHDYFDGPYGCIFVASLICGSSIWIENPKRRGEMALYVLPRAIRTVLSDSWLRSGRKRVRFVERIAFVTSLSTLLTSAIHKPESLRGLSRWAVNYFLRGPSSLTKKRL</sequence>
<dbReference type="Proteomes" id="UP000886501">
    <property type="component" value="Unassembled WGS sequence"/>
</dbReference>
<proteinExistence type="predicted"/>
<gene>
    <name evidence="1" type="ORF">BDM02DRAFT_325454</name>
</gene>
<keyword evidence="2" id="KW-1185">Reference proteome</keyword>
<evidence type="ECO:0000313" key="1">
    <source>
        <dbReference type="EMBL" id="KAF9652019.1"/>
    </source>
</evidence>
<name>A0ACB6ZR58_THEGA</name>
<reference evidence="1" key="2">
    <citation type="journal article" date="2020" name="Nat. Commun.">
        <title>Large-scale genome sequencing of mycorrhizal fungi provides insights into the early evolution of symbiotic traits.</title>
        <authorList>
            <person name="Miyauchi S."/>
            <person name="Kiss E."/>
            <person name="Kuo A."/>
            <person name="Drula E."/>
            <person name="Kohler A."/>
            <person name="Sanchez-Garcia M."/>
            <person name="Morin E."/>
            <person name="Andreopoulos B."/>
            <person name="Barry K.W."/>
            <person name="Bonito G."/>
            <person name="Buee M."/>
            <person name="Carver A."/>
            <person name="Chen C."/>
            <person name="Cichocki N."/>
            <person name="Clum A."/>
            <person name="Culley D."/>
            <person name="Crous P.W."/>
            <person name="Fauchery L."/>
            <person name="Girlanda M."/>
            <person name="Hayes R.D."/>
            <person name="Keri Z."/>
            <person name="LaButti K."/>
            <person name="Lipzen A."/>
            <person name="Lombard V."/>
            <person name="Magnuson J."/>
            <person name="Maillard F."/>
            <person name="Murat C."/>
            <person name="Nolan M."/>
            <person name="Ohm R.A."/>
            <person name="Pangilinan J."/>
            <person name="Pereira M.F."/>
            <person name="Perotto S."/>
            <person name="Peter M."/>
            <person name="Pfister S."/>
            <person name="Riley R."/>
            <person name="Sitrit Y."/>
            <person name="Stielow J.B."/>
            <person name="Szollosi G."/>
            <person name="Zifcakova L."/>
            <person name="Stursova M."/>
            <person name="Spatafora J.W."/>
            <person name="Tedersoo L."/>
            <person name="Vaario L.M."/>
            <person name="Yamada A."/>
            <person name="Yan M."/>
            <person name="Wang P."/>
            <person name="Xu J."/>
            <person name="Bruns T."/>
            <person name="Baldrian P."/>
            <person name="Vilgalys R."/>
            <person name="Dunand C."/>
            <person name="Henrissat B."/>
            <person name="Grigoriev I.V."/>
            <person name="Hibbett D."/>
            <person name="Nagy L.G."/>
            <person name="Martin F.M."/>
        </authorList>
    </citation>
    <scope>NUCLEOTIDE SEQUENCE</scope>
    <source>
        <strain evidence="1">P2</strain>
    </source>
</reference>
<reference evidence="1" key="1">
    <citation type="submission" date="2019-10" db="EMBL/GenBank/DDBJ databases">
        <authorList>
            <consortium name="DOE Joint Genome Institute"/>
            <person name="Kuo A."/>
            <person name="Miyauchi S."/>
            <person name="Kiss E."/>
            <person name="Drula E."/>
            <person name="Kohler A."/>
            <person name="Sanchez-Garcia M."/>
            <person name="Andreopoulos B."/>
            <person name="Barry K.W."/>
            <person name="Bonito G."/>
            <person name="Buee M."/>
            <person name="Carver A."/>
            <person name="Chen C."/>
            <person name="Cichocki N."/>
            <person name="Clum A."/>
            <person name="Culley D."/>
            <person name="Crous P.W."/>
            <person name="Fauchery L."/>
            <person name="Girlanda M."/>
            <person name="Hayes R."/>
            <person name="Keri Z."/>
            <person name="Labutti K."/>
            <person name="Lipzen A."/>
            <person name="Lombard V."/>
            <person name="Magnuson J."/>
            <person name="Maillard F."/>
            <person name="Morin E."/>
            <person name="Murat C."/>
            <person name="Nolan M."/>
            <person name="Ohm R."/>
            <person name="Pangilinan J."/>
            <person name="Pereira M."/>
            <person name="Perotto S."/>
            <person name="Peter M."/>
            <person name="Riley R."/>
            <person name="Sitrit Y."/>
            <person name="Stielow B."/>
            <person name="Szollosi G."/>
            <person name="Zifcakova L."/>
            <person name="Stursova M."/>
            <person name="Spatafora J.W."/>
            <person name="Tedersoo L."/>
            <person name="Vaario L.-M."/>
            <person name="Yamada A."/>
            <person name="Yan M."/>
            <person name="Wang P."/>
            <person name="Xu J."/>
            <person name="Bruns T."/>
            <person name="Baldrian P."/>
            <person name="Vilgalys R."/>
            <person name="Henrissat B."/>
            <person name="Grigoriev I.V."/>
            <person name="Hibbett D."/>
            <person name="Nagy L.G."/>
            <person name="Martin F.M."/>
        </authorList>
    </citation>
    <scope>NUCLEOTIDE SEQUENCE</scope>
    <source>
        <strain evidence="1">P2</strain>
    </source>
</reference>
<dbReference type="EMBL" id="MU117971">
    <property type="protein sequence ID" value="KAF9652019.1"/>
    <property type="molecule type" value="Genomic_DNA"/>
</dbReference>
<comment type="caution">
    <text evidence="1">The sequence shown here is derived from an EMBL/GenBank/DDBJ whole genome shotgun (WGS) entry which is preliminary data.</text>
</comment>
<accession>A0ACB6ZR58</accession>